<proteinExistence type="predicted"/>
<dbReference type="SMART" id="SM00850">
    <property type="entry name" value="LytTR"/>
    <property type="match status" value="1"/>
</dbReference>
<sequence length="250" mass="29247">MIKILVIEDSNIQRKNLCSLLSKINSNLKVYEASTKDSALKISKKASIDLFFVDIELKDSSGIDFATEIRKIYEYKYTLIVFVTAYINHIIEAFKEVHCYDYLIKPYNSNDIRKIINIITENTPSKNIQQNKPYVLINQNSIEIKIFLDEIIFIETSIGKCTIHTIIGKYVMNRMTLKKLLKIINCDYIIQCHRSCAVNIKYIRKIEKYSQVSWNIYFDKYDYCAFMGAKYKDKIINLLKVNSVISQLII</sequence>
<dbReference type="EMBL" id="FWXH01000016">
    <property type="protein sequence ID" value="SMC27194.1"/>
    <property type="molecule type" value="Genomic_DNA"/>
</dbReference>
<dbReference type="PROSITE" id="PS50110">
    <property type="entry name" value="RESPONSE_REGULATORY"/>
    <property type="match status" value="1"/>
</dbReference>
<dbReference type="STRING" id="1121291.SAMN02745134_03086"/>
<name>A0A1W1XTK3_9CLOT</name>
<dbReference type="InterPro" id="IPR046947">
    <property type="entry name" value="LytR-like"/>
</dbReference>
<evidence type="ECO:0000256" key="3">
    <source>
        <dbReference type="PROSITE-ProRule" id="PRU00169"/>
    </source>
</evidence>
<dbReference type="InterPro" id="IPR007492">
    <property type="entry name" value="LytTR_DNA-bd_dom"/>
</dbReference>
<dbReference type="PANTHER" id="PTHR37299:SF1">
    <property type="entry name" value="STAGE 0 SPORULATION PROTEIN A HOMOLOG"/>
    <property type="match status" value="1"/>
</dbReference>
<evidence type="ECO:0000256" key="1">
    <source>
        <dbReference type="ARBA" id="ARBA00018672"/>
    </source>
</evidence>
<dbReference type="AlphaFoldDB" id="A0A1W1XTK3"/>
<keyword evidence="7" id="KW-1185">Reference proteome</keyword>
<comment type="function">
    <text evidence="2">May play the central regulatory role in sporulation. It may be an element of the effector pathway responsible for the activation of sporulation genes in response to nutritional stress. Spo0A may act in concert with spo0H (a sigma factor) to control the expression of some genes that are critical to the sporulation process.</text>
</comment>
<dbReference type="Pfam" id="PF00072">
    <property type="entry name" value="Response_reg"/>
    <property type="match status" value="1"/>
</dbReference>
<evidence type="ECO:0000259" key="5">
    <source>
        <dbReference type="PROSITE" id="PS50930"/>
    </source>
</evidence>
<dbReference type="PROSITE" id="PS50930">
    <property type="entry name" value="HTH_LYTTR"/>
    <property type="match status" value="1"/>
</dbReference>
<dbReference type="InterPro" id="IPR011006">
    <property type="entry name" value="CheY-like_superfamily"/>
</dbReference>
<evidence type="ECO:0000256" key="2">
    <source>
        <dbReference type="ARBA" id="ARBA00024867"/>
    </source>
</evidence>
<dbReference type="GO" id="GO:0000156">
    <property type="term" value="F:phosphorelay response regulator activity"/>
    <property type="evidence" value="ECO:0007669"/>
    <property type="project" value="InterPro"/>
</dbReference>
<dbReference type="Pfam" id="PF04397">
    <property type="entry name" value="LytTR"/>
    <property type="match status" value="1"/>
</dbReference>
<dbReference type="Proteomes" id="UP000192468">
    <property type="component" value="Unassembled WGS sequence"/>
</dbReference>
<reference evidence="6 7" key="1">
    <citation type="submission" date="2017-04" db="EMBL/GenBank/DDBJ databases">
        <authorList>
            <person name="Afonso C.L."/>
            <person name="Miller P.J."/>
            <person name="Scott M.A."/>
            <person name="Spackman E."/>
            <person name="Goraichik I."/>
            <person name="Dimitrov K.M."/>
            <person name="Suarez D.L."/>
            <person name="Swayne D.E."/>
        </authorList>
    </citation>
    <scope>NUCLEOTIDE SEQUENCE [LARGE SCALE GENOMIC DNA]</scope>
    <source>
        <strain evidence="6 7">DSM 12555</strain>
    </source>
</reference>
<protein>
    <recommendedName>
        <fullName evidence="1">Stage 0 sporulation protein A homolog</fullName>
    </recommendedName>
</protein>
<evidence type="ECO:0000259" key="4">
    <source>
        <dbReference type="PROSITE" id="PS50110"/>
    </source>
</evidence>
<dbReference type="InterPro" id="IPR001789">
    <property type="entry name" value="Sig_transdc_resp-reg_receiver"/>
</dbReference>
<dbReference type="Gene3D" id="2.40.50.1020">
    <property type="entry name" value="LytTr DNA-binding domain"/>
    <property type="match status" value="1"/>
</dbReference>
<organism evidence="6 7">
    <name type="scientific">Clostridium acidisoli DSM 12555</name>
    <dbReference type="NCBI Taxonomy" id="1121291"/>
    <lineage>
        <taxon>Bacteria</taxon>
        <taxon>Bacillati</taxon>
        <taxon>Bacillota</taxon>
        <taxon>Clostridia</taxon>
        <taxon>Eubacteriales</taxon>
        <taxon>Clostridiaceae</taxon>
        <taxon>Clostridium</taxon>
    </lineage>
</organism>
<evidence type="ECO:0000313" key="6">
    <source>
        <dbReference type="EMBL" id="SMC27194.1"/>
    </source>
</evidence>
<feature type="domain" description="HTH LytTR-type" evidence="5">
    <location>
        <begin position="144"/>
        <end position="208"/>
    </location>
</feature>
<keyword evidence="3" id="KW-0597">Phosphoprotein</keyword>
<dbReference type="SMART" id="SM00448">
    <property type="entry name" value="REC"/>
    <property type="match status" value="1"/>
</dbReference>
<dbReference type="GO" id="GO:0003677">
    <property type="term" value="F:DNA binding"/>
    <property type="evidence" value="ECO:0007669"/>
    <property type="project" value="InterPro"/>
</dbReference>
<dbReference type="SUPFAM" id="SSF52172">
    <property type="entry name" value="CheY-like"/>
    <property type="match status" value="1"/>
</dbReference>
<accession>A0A1W1XTK3</accession>
<feature type="domain" description="Response regulatory" evidence="4">
    <location>
        <begin position="3"/>
        <end position="120"/>
    </location>
</feature>
<dbReference type="PANTHER" id="PTHR37299">
    <property type="entry name" value="TRANSCRIPTIONAL REGULATOR-RELATED"/>
    <property type="match status" value="1"/>
</dbReference>
<evidence type="ECO:0000313" key="7">
    <source>
        <dbReference type="Proteomes" id="UP000192468"/>
    </source>
</evidence>
<dbReference type="Gene3D" id="3.40.50.2300">
    <property type="match status" value="1"/>
</dbReference>
<gene>
    <name evidence="6" type="ORF">SAMN02745134_03086</name>
</gene>
<dbReference type="OrthoDB" id="9809318at2"/>
<dbReference type="RefSeq" id="WP_084116987.1">
    <property type="nucleotide sequence ID" value="NZ_FWXH01000016.1"/>
</dbReference>
<feature type="modified residue" description="4-aspartylphosphate" evidence="3">
    <location>
        <position position="54"/>
    </location>
</feature>